<comment type="caution">
    <text evidence="2">The sequence shown here is derived from an EMBL/GenBank/DDBJ whole genome shotgun (WGS) entry which is preliminary data.</text>
</comment>
<feature type="compositionally biased region" description="Polar residues" evidence="1">
    <location>
        <begin position="358"/>
        <end position="371"/>
    </location>
</feature>
<organism evidence="2 3">
    <name type="scientific">Candolleomyces aberdarensis</name>
    <dbReference type="NCBI Taxonomy" id="2316362"/>
    <lineage>
        <taxon>Eukaryota</taxon>
        <taxon>Fungi</taxon>
        <taxon>Dikarya</taxon>
        <taxon>Basidiomycota</taxon>
        <taxon>Agaricomycotina</taxon>
        <taxon>Agaricomycetes</taxon>
        <taxon>Agaricomycetidae</taxon>
        <taxon>Agaricales</taxon>
        <taxon>Agaricineae</taxon>
        <taxon>Psathyrellaceae</taxon>
        <taxon>Candolleomyces</taxon>
    </lineage>
</organism>
<feature type="region of interest" description="Disordered" evidence="1">
    <location>
        <begin position="326"/>
        <end position="384"/>
    </location>
</feature>
<name>A0A4Q2D1J0_9AGAR</name>
<evidence type="ECO:0000313" key="2">
    <source>
        <dbReference type="EMBL" id="RXW13043.1"/>
    </source>
</evidence>
<sequence>MWVGQAPNDATYSPQQNTTPDPVGVAKENCKPPIANEGKGPEDDFNVLALDDLDLHSMSAQVVTNAEIYVRNMLCARAGLACWSPRPRKPFTGERGVVPGDVGTYDLTDGFKTIFNIWRDEALLKRINTSGLQSCKLPPNDTMFHLDELKEGATIVSGTSSNVHESEDGRITSFEFHCTSEQGAVFASTSSADLEELVHPIALRDFLVQYAGIIYQHANAVRRVADEDSLYIVSGCIKSDSWALAAYKEPAQAPHDVLKLVRKATANRVDQIPTYMWTLRGTAEARSDSTSTPVTSERHQKKDQCLFLRGFKLCFSKDFRLRLKDPPLKFDHDPDSKDATDSNPEGPDTSQGGHGQGRSDSANSKNNESQGSGTSSAKPPSSSRNLSLEIGIRIYSFPPSSDKVWSVTAFWMSIDYDSR</sequence>
<dbReference type="Proteomes" id="UP000290288">
    <property type="component" value="Unassembled WGS sequence"/>
</dbReference>
<proteinExistence type="predicted"/>
<keyword evidence="3" id="KW-1185">Reference proteome</keyword>
<dbReference type="OrthoDB" id="3222453at2759"/>
<evidence type="ECO:0000313" key="3">
    <source>
        <dbReference type="Proteomes" id="UP000290288"/>
    </source>
</evidence>
<feature type="region of interest" description="Disordered" evidence="1">
    <location>
        <begin position="1"/>
        <end position="42"/>
    </location>
</feature>
<feature type="compositionally biased region" description="Basic and acidic residues" evidence="1">
    <location>
        <begin position="326"/>
        <end position="340"/>
    </location>
</feature>
<feature type="compositionally biased region" description="Low complexity" evidence="1">
    <location>
        <begin position="372"/>
        <end position="384"/>
    </location>
</feature>
<reference evidence="2 3" key="1">
    <citation type="submission" date="2019-01" db="EMBL/GenBank/DDBJ databases">
        <title>Draft genome sequence of Psathyrella aberdarensis IHI B618.</title>
        <authorList>
            <person name="Buettner E."/>
            <person name="Kellner H."/>
        </authorList>
    </citation>
    <scope>NUCLEOTIDE SEQUENCE [LARGE SCALE GENOMIC DNA]</scope>
    <source>
        <strain evidence="2 3">IHI B618</strain>
    </source>
</reference>
<dbReference type="EMBL" id="SDEE01001034">
    <property type="protein sequence ID" value="RXW13043.1"/>
    <property type="molecule type" value="Genomic_DNA"/>
</dbReference>
<feature type="compositionally biased region" description="Polar residues" evidence="1">
    <location>
        <begin position="8"/>
        <end position="20"/>
    </location>
</feature>
<protein>
    <submittedName>
        <fullName evidence="2">Uncharacterized protein</fullName>
    </submittedName>
</protein>
<dbReference type="AlphaFoldDB" id="A0A4Q2D1J0"/>
<accession>A0A4Q2D1J0</accession>
<gene>
    <name evidence="2" type="ORF">EST38_g12811</name>
</gene>
<evidence type="ECO:0000256" key="1">
    <source>
        <dbReference type="SAM" id="MobiDB-lite"/>
    </source>
</evidence>